<gene>
    <name evidence="1" type="ORF">EAE97_006386</name>
</gene>
<organism evidence="1 2">
    <name type="scientific">Botrytis byssoidea</name>
    <dbReference type="NCBI Taxonomy" id="139641"/>
    <lineage>
        <taxon>Eukaryota</taxon>
        <taxon>Fungi</taxon>
        <taxon>Dikarya</taxon>
        <taxon>Ascomycota</taxon>
        <taxon>Pezizomycotina</taxon>
        <taxon>Leotiomycetes</taxon>
        <taxon>Helotiales</taxon>
        <taxon>Sclerotiniaceae</taxon>
        <taxon>Botrytis</taxon>
    </lineage>
</organism>
<dbReference type="RefSeq" id="XP_038732606.1">
    <property type="nucleotide sequence ID" value="XM_038876899.1"/>
</dbReference>
<sequence>MDLNRPLVKKIEVNVGKSKYHVHEELLRKLQNYALDWIQDYHQGEDWMENEDLRYAFEMAKGDGGYVALAAFFAAMLRQKSAEDHMMARDFLQAVPALGPYLYYESVCGGIDQLRFNPKYRDHNHLLEAWLAFNQQIFLSLLIGLRNRQRSWDWLQLR</sequence>
<dbReference type="GeneID" id="62149975"/>
<accession>A0A9P5IPR9</accession>
<protein>
    <submittedName>
        <fullName evidence="1">Uncharacterized protein</fullName>
    </submittedName>
</protein>
<proteinExistence type="predicted"/>
<evidence type="ECO:0000313" key="1">
    <source>
        <dbReference type="EMBL" id="KAF7942932.1"/>
    </source>
</evidence>
<dbReference type="Proteomes" id="UP000710849">
    <property type="component" value="Unassembled WGS sequence"/>
</dbReference>
<comment type="caution">
    <text evidence="1">The sequence shown here is derived from an EMBL/GenBank/DDBJ whole genome shotgun (WGS) entry which is preliminary data.</text>
</comment>
<evidence type="ECO:0000313" key="2">
    <source>
        <dbReference type="Proteomes" id="UP000710849"/>
    </source>
</evidence>
<reference evidence="1 2" key="1">
    <citation type="journal article" date="2020" name="Genome Biol. Evol.">
        <title>Comparative genomics of Sclerotiniaceae.</title>
        <authorList>
            <person name="Valero Jimenez C.A."/>
            <person name="Steentjes M."/>
            <person name="Scholten O.E."/>
            <person name="Van Kan J.A.L."/>
        </authorList>
    </citation>
    <scope>NUCLEOTIDE SEQUENCE [LARGE SCALE GENOMIC DNA]</scope>
    <source>
        <strain evidence="1 2">MUCL 94</strain>
    </source>
</reference>
<keyword evidence="2" id="KW-1185">Reference proteome</keyword>
<dbReference type="EMBL" id="RCSW01000011">
    <property type="protein sequence ID" value="KAF7942932.1"/>
    <property type="molecule type" value="Genomic_DNA"/>
</dbReference>
<name>A0A9P5IPR9_9HELO</name>
<dbReference type="AlphaFoldDB" id="A0A9P5IPR9"/>